<accession>L1NBM1</accession>
<dbReference type="HOGENOM" id="CLU_939603_0_0_10"/>
<dbReference type="STRING" id="1127696.HMPREF9134_01344"/>
<dbReference type="eggNOG" id="ENOG5032Y7Q">
    <property type="taxonomic scope" value="Bacteria"/>
</dbReference>
<proteinExistence type="predicted"/>
<reference evidence="1 2" key="1">
    <citation type="submission" date="2012-05" db="EMBL/GenBank/DDBJ databases">
        <authorList>
            <person name="Weinstock G."/>
            <person name="Sodergren E."/>
            <person name="Lobos E.A."/>
            <person name="Fulton L."/>
            <person name="Fulton R."/>
            <person name="Courtney L."/>
            <person name="Fronick C."/>
            <person name="O'Laughlin M."/>
            <person name="Godfrey J."/>
            <person name="Wilson R.M."/>
            <person name="Miner T."/>
            <person name="Farmer C."/>
            <person name="Delehaunty K."/>
            <person name="Cordes M."/>
            <person name="Minx P."/>
            <person name="Tomlinson C."/>
            <person name="Chen J."/>
            <person name="Wollam A."/>
            <person name="Pepin K.H."/>
            <person name="Bhonagiri V."/>
            <person name="Zhang X."/>
            <person name="Suruliraj S."/>
            <person name="Warren W."/>
            <person name="Mitreva M."/>
            <person name="Mardis E.R."/>
            <person name="Wilson R.K."/>
        </authorList>
    </citation>
    <scope>NUCLEOTIDE SEQUENCE [LARGE SCALE GENOMIC DNA]</scope>
    <source>
        <strain evidence="1 2">F0037</strain>
    </source>
</reference>
<gene>
    <name evidence="1" type="ORF">HMPREF9134_01344</name>
</gene>
<sequence>MKDTLHDINTNAGQIMNILIGKTMKYMSMPSIVAKAITCLLFSTAGITLSHAQTNDSIAHTMLVADYDYTCQTSNAKGEELKVSYGLTLQVAQDMACTMGRKRHSGENDMSERLLYAPVTWQNYPQGKMTSIETIPPYQYLTSEAMPQLKWKVQAEHDTICGLPCQKAIGEYGGRTWTAWFAEGLPSRFGPWRLGGLPGLILRAVSEDGIHHFECNRVDFVKEAIAYSVPNEAVKCTRAKFVKLRNSTFGNPNYLTNPTYYIKPEQIGSMTVMAGSVLIGTVPINMKPAKYQPLDL</sequence>
<dbReference type="PATRIC" id="fig|1127696.3.peg.1213"/>
<dbReference type="EMBL" id="AMEQ01000037">
    <property type="protein sequence ID" value="EKY00607.1"/>
    <property type="molecule type" value="Genomic_DNA"/>
</dbReference>
<dbReference type="InterPro" id="IPR005901">
    <property type="entry name" value="GLPGLI"/>
</dbReference>
<dbReference type="AlphaFoldDB" id="L1NBM1"/>
<name>L1NBM1_9PORP</name>
<comment type="caution">
    <text evidence="1">The sequence shown here is derived from an EMBL/GenBank/DDBJ whole genome shotgun (WGS) entry which is preliminary data.</text>
</comment>
<evidence type="ECO:0008006" key="3">
    <source>
        <dbReference type="Google" id="ProtNLM"/>
    </source>
</evidence>
<evidence type="ECO:0000313" key="1">
    <source>
        <dbReference type="EMBL" id="EKY00607.1"/>
    </source>
</evidence>
<protein>
    <recommendedName>
        <fullName evidence="3">GLPGLI family protein</fullName>
    </recommendedName>
</protein>
<organism evidence="1 2">
    <name type="scientific">Porphyromonas catoniae F0037</name>
    <dbReference type="NCBI Taxonomy" id="1127696"/>
    <lineage>
        <taxon>Bacteria</taxon>
        <taxon>Pseudomonadati</taxon>
        <taxon>Bacteroidota</taxon>
        <taxon>Bacteroidia</taxon>
        <taxon>Bacteroidales</taxon>
        <taxon>Porphyromonadaceae</taxon>
        <taxon>Porphyromonas</taxon>
    </lineage>
</organism>
<dbReference type="NCBIfam" id="TIGR01200">
    <property type="entry name" value="GLPGLI"/>
    <property type="match status" value="1"/>
</dbReference>
<evidence type="ECO:0000313" key="2">
    <source>
        <dbReference type="Proteomes" id="UP000010408"/>
    </source>
</evidence>
<dbReference type="Proteomes" id="UP000010408">
    <property type="component" value="Unassembled WGS sequence"/>
</dbReference>